<evidence type="ECO:0000313" key="4">
    <source>
        <dbReference type="Proteomes" id="UP000252187"/>
    </source>
</evidence>
<dbReference type="EMBL" id="QNTT01000018">
    <property type="protein sequence ID" value="RBA36810.1"/>
    <property type="molecule type" value="Genomic_DNA"/>
</dbReference>
<keyword evidence="2" id="KW-0732">Signal</keyword>
<reference evidence="3 4" key="1">
    <citation type="submission" date="2018-06" db="EMBL/GenBank/DDBJ databases">
        <title>Whole genome sequencing of four bacterial strains from South Shetland trench revealing bio-synthetic gene clusters.</title>
        <authorList>
            <person name="Abdel-Mageed W.M."/>
            <person name="Lehri B."/>
            <person name="Jarmusch S.A."/>
            <person name="Miranda K."/>
            <person name="Goodfellow M."/>
            <person name="Jaspars M."/>
            <person name="Karlyshev A.V."/>
        </authorList>
    </citation>
    <scope>NUCLEOTIDE SEQUENCE [LARGE SCALE GENOMIC DNA]</scope>
    <source>
        <strain evidence="3 4">SST1</strain>
    </source>
</reference>
<comment type="caution">
    <text evidence="3">The sequence shown here is derived from an EMBL/GenBank/DDBJ whole genome shotgun (WGS) entry which is preliminary data.</text>
</comment>
<evidence type="ECO:0000256" key="2">
    <source>
        <dbReference type="SAM" id="SignalP"/>
    </source>
</evidence>
<accession>A0A365PAX9</accession>
<evidence type="ECO:0000256" key="1">
    <source>
        <dbReference type="SAM" id="Phobius"/>
    </source>
</evidence>
<feature type="chain" id="PRO_5017083979" description="Type IV secretion system protein" evidence="2">
    <location>
        <begin position="33"/>
        <end position="485"/>
    </location>
</feature>
<keyword evidence="1" id="KW-0472">Membrane</keyword>
<sequence>MVTVDLKPAAKVLITLVVALFAVLAVSAPANAQDNAQNQFQDFNNDCRSGELDGEFFDGGMIGGTAVGDWLRDSAHAGGLREAVTALPRAAVSGACITAGAVQHPGDAIQAVADEVWDGKLAGIVREIKDGNPAVIGYTMTLWTKFKLSPEALELSSGGINNIVWQAAVAGLALSLTIGLLKVASTRRQGSGEAMEDAASAYGRYLLYGALVPSLAIPAIMALDAFADVLVNTYIAPAEDFTKITEAVTIGEEMNPILVLVFVLISLIGSLAMCLAMVMRIILLPVLIGLMPIFAAWAIGRAGRFTVENAMGVLVAFGLLKVAAAFVYMSAVWAALNLDGSEENKLVSLVIFGAAGLCAPALLAIVLPQMKGQAGGSAGALGGAVLGATGASWARRSLRQAPAVPERWLRAAQPWAAAAPASDSATGEAAVGARAAEVRPVDLTRAAMARQRAVDRPVARPALPLARPLAAALRAEAPPLAVATR</sequence>
<feature type="transmembrane region" description="Helical" evidence="1">
    <location>
        <begin position="374"/>
        <end position="394"/>
    </location>
</feature>
<feature type="transmembrane region" description="Helical" evidence="1">
    <location>
        <begin position="281"/>
        <end position="299"/>
    </location>
</feature>
<keyword evidence="1" id="KW-0812">Transmembrane</keyword>
<evidence type="ECO:0008006" key="5">
    <source>
        <dbReference type="Google" id="ProtNLM"/>
    </source>
</evidence>
<feature type="transmembrane region" description="Helical" evidence="1">
    <location>
        <begin position="257"/>
        <end position="276"/>
    </location>
</feature>
<proteinExistence type="predicted"/>
<feature type="signal peptide" evidence="2">
    <location>
        <begin position="1"/>
        <end position="32"/>
    </location>
</feature>
<feature type="transmembrane region" description="Helical" evidence="1">
    <location>
        <begin position="311"/>
        <end position="334"/>
    </location>
</feature>
<feature type="transmembrane region" description="Helical" evidence="1">
    <location>
        <begin position="346"/>
        <end position="368"/>
    </location>
</feature>
<dbReference type="Proteomes" id="UP000252187">
    <property type="component" value="Unassembled WGS sequence"/>
</dbReference>
<feature type="transmembrane region" description="Helical" evidence="1">
    <location>
        <begin position="205"/>
        <end position="227"/>
    </location>
</feature>
<protein>
    <recommendedName>
        <fullName evidence="5">Type IV secretion system protein</fullName>
    </recommendedName>
</protein>
<dbReference type="AlphaFoldDB" id="A0A365PAX9"/>
<organism evidence="3 4">
    <name type="scientific">Dietzia maris</name>
    <dbReference type="NCBI Taxonomy" id="37915"/>
    <lineage>
        <taxon>Bacteria</taxon>
        <taxon>Bacillati</taxon>
        <taxon>Actinomycetota</taxon>
        <taxon>Actinomycetes</taxon>
        <taxon>Mycobacteriales</taxon>
        <taxon>Dietziaceae</taxon>
        <taxon>Dietzia</taxon>
    </lineage>
</organism>
<keyword evidence="1" id="KW-1133">Transmembrane helix</keyword>
<name>A0A365PAX9_9ACTN</name>
<feature type="transmembrane region" description="Helical" evidence="1">
    <location>
        <begin position="163"/>
        <end position="184"/>
    </location>
</feature>
<evidence type="ECO:0000313" key="3">
    <source>
        <dbReference type="EMBL" id="RBA36810.1"/>
    </source>
</evidence>
<gene>
    <name evidence="3" type="ORF">DQ226_08460</name>
</gene>